<reference evidence="2" key="1">
    <citation type="journal article" date="2019" name="Int. J. Syst. Evol. Microbiol.">
        <title>The Global Catalogue of Microorganisms (GCM) 10K type strain sequencing project: providing services to taxonomists for standard genome sequencing and annotation.</title>
        <authorList>
            <consortium name="The Broad Institute Genomics Platform"/>
            <consortium name="The Broad Institute Genome Sequencing Center for Infectious Disease"/>
            <person name="Wu L."/>
            <person name="Ma J."/>
        </authorList>
    </citation>
    <scope>NUCLEOTIDE SEQUENCE [LARGE SCALE GENOMIC DNA]</scope>
    <source>
        <strain evidence="2">CGMCC 4.7638</strain>
    </source>
</reference>
<name>A0ABW5HX42_9PSEU</name>
<dbReference type="Proteomes" id="UP001597542">
    <property type="component" value="Unassembled WGS sequence"/>
</dbReference>
<protein>
    <recommendedName>
        <fullName evidence="3">Thioesterase domain-containing protein</fullName>
    </recommendedName>
</protein>
<organism evidence="1 2">
    <name type="scientific">Amycolatopsis albidoflavus</name>
    <dbReference type="NCBI Taxonomy" id="102226"/>
    <lineage>
        <taxon>Bacteria</taxon>
        <taxon>Bacillati</taxon>
        <taxon>Actinomycetota</taxon>
        <taxon>Actinomycetes</taxon>
        <taxon>Pseudonocardiales</taxon>
        <taxon>Pseudonocardiaceae</taxon>
        <taxon>Amycolatopsis</taxon>
    </lineage>
</organism>
<keyword evidence="2" id="KW-1185">Reference proteome</keyword>
<evidence type="ECO:0000313" key="2">
    <source>
        <dbReference type="Proteomes" id="UP001597542"/>
    </source>
</evidence>
<dbReference type="EMBL" id="JBHUKQ010000010">
    <property type="protein sequence ID" value="MFD2481593.1"/>
    <property type="molecule type" value="Genomic_DNA"/>
</dbReference>
<proteinExistence type="predicted"/>
<evidence type="ECO:0000313" key="1">
    <source>
        <dbReference type="EMBL" id="MFD2481593.1"/>
    </source>
</evidence>
<gene>
    <name evidence="1" type="ORF">ACFSUT_15020</name>
</gene>
<dbReference type="RefSeq" id="WP_344273387.1">
    <property type="nucleotide sequence ID" value="NZ_BAAAHV010000011.1"/>
</dbReference>
<evidence type="ECO:0008006" key="3">
    <source>
        <dbReference type="Google" id="ProtNLM"/>
    </source>
</evidence>
<sequence>MTAGACWRQLSGSSGHLVPSVNFEAVRGTAGFADLAAAAGGLEQFELIETIPRKFARGCDYLRVSEPDRYLGPWLAELTEMAAPERPVRAVLGYCAGAALARALADAATKYGLGEPILLLFDPLRVNGTTLSREFAEALDTVRPQLTPGEIEGARNSAARWEERCADAGGRALAPMAEALDEVYQGLVTAACGRLRVAPALERQLCDRFASYFAYLVASSRCEETAAGPVAEVVWSNTREAVPHAGDRAVRFDVPEPQLLADAAVAEFVSQTLRR</sequence>
<comment type="caution">
    <text evidence="1">The sequence shown here is derived from an EMBL/GenBank/DDBJ whole genome shotgun (WGS) entry which is preliminary data.</text>
</comment>
<accession>A0ABW5HX42</accession>